<dbReference type="AlphaFoldDB" id="A0A9D9H7S6"/>
<dbReference type="Pfam" id="PF00754">
    <property type="entry name" value="F5_F8_type_C"/>
    <property type="match status" value="1"/>
</dbReference>
<feature type="chain" id="PRO_5039593684" evidence="1">
    <location>
        <begin position="21"/>
        <end position="816"/>
    </location>
</feature>
<dbReference type="Gene3D" id="2.60.120.260">
    <property type="entry name" value="Galactose-binding domain-like"/>
    <property type="match status" value="1"/>
</dbReference>
<dbReference type="Pfam" id="PF20009">
    <property type="entry name" value="GEVED"/>
    <property type="match status" value="1"/>
</dbReference>
<name>A0A9D9H7S6_9BACT</name>
<sequence>MKRLLLSALVMLTAIVMVSAQETTYLSAEATTNMAAYDDGKGNTYPVTNVTDGNLSTIFWKGAAQKAGDYILLTLDNIYSIGEVRLYFCANDQPGGAAKIQISTDNQQWTDISTINQYNIGDKNTNYLHLSDADSQQAKYVRLYLESESPLWLQVADFQVYGYRTEKTETPVFSMEDGTSVILGSIEEITITSEEGAVIYYTTDGSWPDENSPNYIYSGESIKLNTTYSWGSIGVLKAVSKADGKDISIMNVLTYTIAAPYCNSSFPSVGESYNYVGQMVDFTTTGAKVNANWTNPASGDINGYVGTIENAFTALPGQTITLNITSKNTTWGAIRVYVDKNGNYQFDDGENIARVGDANTSNDNLSVTQEFTIDATTLGGTYLVRVLYVPRDPNKPECVEQFNSTDPCGTYTQGGYYDFAFHVLTENKEITIDTIEENDAAYAIVSIHPDETTAVMPMWELDEHSVATEELVIDVSSTAEAPEIYIYGDGTISAETIKVNRKIFSDEWTLISLPFELNLSSVRVNGYAARYGGNIRIMEYDAAKRAQNSVDGYTVSGWTEKTSGTIAANEGFAIVVNPTYGAEQVVTFAATNFTMDANDKQIDLEENPGQSNMAGGKSMDADWNLKGNPMLQSHEKGEGYTLYVHNPADNTYTELASTDTHTYTPFVAWFVQSDNEGGFMSMTFSHGTQPAYARSMADNISGYFEININGGEDYVRITELEGSSETYIRNEDAMYFAPLSNKVSQLYLIDDEGVKIASSVVPAPYAEVKLAYKAAVAGAQTLTVTSVIPGTAVYLVDNEEGTETLMNEGSEYSFTS</sequence>
<dbReference type="PROSITE" id="PS50022">
    <property type="entry name" value="FA58C_3"/>
    <property type="match status" value="1"/>
</dbReference>
<evidence type="ECO:0000259" key="2">
    <source>
        <dbReference type="PROSITE" id="PS50022"/>
    </source>
</evidence>
<evidence type="ECO:0000313" key="3">
    <source>
        <dbReference type="EMBL" id="MBO8438083.1"/>
    </source>
</evidence>
<accession>A0A9D9H7S6</accession>
<dbReference type="Proteomes" id="UP000823636">
    <property type="component" value="Unassembled WGS sequence"/>
</dbReference>
<protein>
    <submittedName>
        <fullName evidence="3">Discoidin domain-containing protein</fullName>
    </submittedName>
</protein>
<dbReference type="Pfam" id="PF13290">
    <property type="entry name" value="CHB_HEX_C_1"/>
    <property type="match status" value="1"/>
</dbReference>
<evidence type="ECO:0000313" key="4">
    <source>
        <dbReference type="Proteomes" id="UP000823636"/>
    </source>
</evidence>
<feature type="domain" description="F5/8 type C" evidence="2">
    <location>
        <begin position="13"/>
        <end position="163"/>
    </location>
</feature>
<feature type="signal peptide" evidence="1">
    <location>
        <begin position="1"/>
        <end position="20"/>
    </location>
</feature>
<reference evidence="3" key="1">
    <citation type="submission" date="2020-10" db="EMBL/GenBank/DDBJ databases">
        <authorList>
            <person name="Gilroy R."/>
        </authorList>
    </citation>
    <scope>NUCLEOTIDE SEQUENCE</scope>
    <source>
        <strain evidence="3">G3-4614</strain>
    </source>
</reference>
<feature type="non-terminal residue" evidence="3">
    <location>
        <position position="816"/>
    </location>
</feature>
<dbReference type="InterPro" id="IPR045474">
    <property type="entry name" value="GEVED"/>
</dbReference>
<keyword evidence="1" id="KW-0732">Signal</keyword>
<gene>
    <name evidence="3" type="ORF">IAC54_04205</name>
</gene>
<comment type="caution">
    <text evidence="3">The sequence shown here is derived from an EMBL/GenBank/DDBJ whole genome shotgun (WGS) entry which is preliminary data.</text>
</comment>
<dbReference type="InterPro" id="IPR008979">
    <property type="entry name" value="Galactose-bd-like_sf"/>
</dbReference>
<evidence type="ECO:0000256" key="1">
    <source>
        <dbReference type="SAM" id="SignalP"/>
    </source>
</evidence>
<dbReference type="InterPro" id="IPR000421">
    <property type="entry name" value="FA58C"/>
</dbReference>
<dbReference type="InterPro" id="IPR059177">
    <property type="entry name" value="GH29D-like_dom"/>
</dbReference>
<reference evidence="3" key="2">
    <citation type="journal article" date="2021" name="PeerJ">
        <title>Extensive microbial diversity within the chicken gut microbiome revealed by metagenomics and culture.</title>
        <authorList>
            <person name="Gilroy R."/>
            <person name="Ravi A."/>
            <person name="Getino M."/>
            <person name="Pursley I."/>
            <person name="Horton D.L."/>
            <person name="Alikhan N.F."/>
            <person name="Baker D."/>
            <person name="Gharbi K."/>
            <person name="Hall N."/>
            <person name="Watson M."/>
            <person name="Adriaenssens E.M."/>
            <person name="Foster-Nyarko E."/>
            <person name="Jarju S."/>
            <person name="Secka A."/>
            <person name="Antonio M."/>
            <person name="Oren A."/>
            <person name="Chaudhuri R.R."/>
            <person name="La Ragione R."/>
            <person name="Hildebrand F."/>
            <person name="Pallen M.J."/>
        </authorList>
    </citation>
    <scope>NUCLEOTIDE SEQUENCE</scope>
    <source>
        <strain evidence="3">G3-4614</strain>
    </source>
</reference>
<dbReference type="EMBL" id="JADIMW010000043">
    <property type="protein sequence ID" value="MBO8438083.1"/>
    <property type="molecule type" value="Genomic_DNA"/>
</dbReference>
<organism evidence="3 4">
    <name type="scientific">Candidatus Caccoplasma merdipullorum</name>
    <dbReference type="NCBI Taxonomy" id="2840718"/>
    <lineage>
        <taxon>Bacteria</taxon>
        <taxon>Pseudomonadati</taxon>
        <taxon>Bacteroidota</taxon>
        <taxon>Bacteroidia</taxon>
        <taxon>Bacteroidales</taxon>
        <taxon>Bacteroidaceae</taxon>
        <taxon>Bacteroidaceae incertae sedis</taxon>
        <taxon>Candidatus Caccoplasma</taxon>
    </lineage>
</organism>
<dbReference type="SUPFAM" id="SSF49785">
    <property type="entry name" value="Galactose-binding domain-like"/>
    <property type="match status" value="1"/>
</dbReference>
<proteinExistence type="predicted"/>